<evidence type="ECO:0000256" key="6">
    <source>
        <dbReference type="ARBA" id="ARBA00022723"/>
    </source>
</evidence>
<keyword evidence="7" id="KW-0378">Hydrolase</keyword>
<evidence type="ECO:0000256" key="8">
    <source>
        <dbReference type="ARBA" id="ARBA00022833"/>
    </source>
</evidence>
<dbReference type="PANTHER" id="PTHR11409">
    <property type="entry name" value="ADENOSINE DEAMINASE"/>
    <property type="match status" value="1"/>
</dbReference>
<dbReference type="AlphaFoldDB" id="A0A811L0U9"/>
<dbReference type="GO" id="GO:0006154">
    <property type="term" value="P:adenosine catabolic process"/>
    <property type="evidence" value="ECO:0007669"/>
    <property type="project" value="TreeGrafter"/>
</dbReference>
<keyword evidence="6" id="KW-0479">Metal-binding</keyword>
<dbReference type="PROSITE" id="PS00485">
    <property type="entry name" value="A_DEAMINASE"/>
    <property type="match status" value="1"/>
</dbReference>
<dbReference type="InterPro" id="IPR032466">
    <property type="entry name" value="Metal_Hydrolase"/>
</dbReference>
<dbReference type="GO" id="GO:0046872">
    <property type="term" value="F:metal ion binding"/>
    <property type="evidence" value="ECO:0007669"/>
    <property type="project" value="UniProtKB-KW"/>
</dbReference>
<dbReference type="GO" id="GO:0009897">
    <property type="term" value="C:external side of plasma membrane"/>
    <property type="evidence" value="ECO:0007669"/>
    <property type="project" value="TreeGrafter"/>
</dbReference>
<dbReference type="GO" id="GO:0046103">
    <property type="term" value="P:inosine biosynthetic process"/>
    <property type="evidence" value="ECO:0007669"/>
    <property type="project" value="TreeGrafter"/>
</dbReference>
<evidence type="ECO:0000259" key="9">
    <source>
        <dbReference type="Pfam" id="PF00962"/>
    </source>
</evidence>
<comment type="cofactor">
    <cofactor evidence="1">
        <name>Zn(2+)</name>
        <dbReference type="ChEBI" id="CHEBI:29105"/>
    </cofactor>
</comment>
<dbReference type="GO" id="GO:0043103">
    <property type="term" value="P:hypoxanthine salvage"/>
    <property type="evidence" value="ECO:0007669"/>
    <property type="project" value="TreeGrafter"/>
</dbReference>
<comment type="subcellular location">
    <subcellularLocation>
        <location evidence="2">Cell membrane</location>
        <topology evidence="2">Peripheral membrane protein</topology>
        <orientation evidence="2">Extracellular side</orientation>
    </subcellularLocation>
</comment>
<evidence type="ECO:0000313" key="10">
    <source>
        <dbReference type="EMBL" id="CAD5221189.1"/>
    </source>
</evidence>
<organism evidence="10 11">
    <name type="scientific">Bursaphelenchus okinawaensis</name>
    <dbReference type="NCBI Taxonomy" id="465554"/>
    <lineage>
        <taxon>Eukaryota</taxon>
        <taxon>Metazoa</taxon>
        <taxon>Ecdysozoa</taxon>
        <taxon>Nematoda</taxon>
        <taxon>Chromadorea</taxon>
        <taxon>Rhabditida</taxon>
        <taxon>Tylenchina</taxon>
        <taxon>Tylenchomorpha</taxon>
        <taxon>Aphelenchoidea</taxon>
        <taxon>Aphelenchoididae</taxon>
        <taxon>Bursaphelenchus</taxon>
    </lineage>
</organism>
<comment type="similarity">
    <text evidence="3">Belongs to the metallo-dependent hydrolases superfamily. Adenosine and AMP deaminases family.</text>
</comment>
<evidence type="ECO:0000313" key="11">
    <source>
        <dbReference type="Proteomes" id="UP000614601"/>
    </source>
</evidence>
<name>A0A811L0U9_9BILA</name>
<dbReference type="Gene3D" id="3.20.20.140">
    <property type="entry name" value="Metal-dependent hydrolases"/>
    <property type="match status" value="1"/>
</dbReference>
<dbReference type="EMBL" id="CAJFCW020000004">
    <property type="protein sequence ID" value="CAG9114715.1"/>
    <property type="molecule type" value="Genomic_DNA"/>
</dbReference>
<reference evidence="10" key="1">
    <citation type="submission" date="2020-09" db="EMBL/GenBank/DDBJ databases">
        <authorList>
            <person name="Kikuchi T."/>
        </authorList>
    </citation>
    <scope>NUCLEOTIDE SEQUENCE</scope>
    <source>
        <strain evidence="10">SH1</strain>
    </source>
</reference>
<dbReference type="Pfam" id="PF00962">
    <property type="entry name" value="A_deaminase"/>
    <property type="match status" value="1"/>
</dbReference>
<dbReference type="OrthoDB" id="272271at2759"/>
<dbReference type="NCBIfam" id="TIGR01430">
    <property type="entry name" value="aden_deam"/>
    <property type="match status" value="1"/>
</dbReference>
<evidence type="ECO:0000256" key="3">
    <source>
        <dbReference type="ARBA" id="ARBA00006676"/>
    </source>
</evidence>
<proteinExistence type="inferred from homology"/>
<dbReference type="GO" id="GO:0004000">
    <property type="term" value="F:adenosine deaminase activity"/>
    <property type="evidence" value="ECO:0007669"/>
    <property type="project" value="UniProtKB-ARBA"/>
</dbReference>
<dbReference type="PANTHER" id="PTHR11409:SF43">
    <property type="entry name" value="ADENOSINE DEAMINASE"/>
    <property type="match status" value="1"/>
</dbReference>
<dbReference type="InterPro" id="IPR006330">
    <property type="entry name" value="Ado/ade_deaminase"/>
</dbReference>
<dbReference type="GO" id="GO:0009168">
    <property type="term" value="P:purine ribonucleoside monophosphate biosynthetic process"/>
    <property type="evidence" value="ECO:0007669"/>
    <property type="project" value="InterPro"/>
</dbReference>
<gene>
    <name evidence="10" type="ORF">BOKJ2_LOCUS9320</name>
</gene>
<evidence type="ECO:0000256" key="5">
    <source>
        <dbReference type="ARBA" id="ARBA00018099"/>
    </source>
</evidence>
<sequence>MGQYWSAENGSEMNSSPIDGSLSAARHDFDFPKLQLHYHLDGGLRYTTILELAQNKKIDLQGAKTVAELKKVLVTRKPATLADVLKAFAVFLPTVAGDLEAIERVAYEACEDQAKDGVIYFEGRYSPHFFAGMSLNTQHPVNVAPAEVVKAVHRGFVRGEKEFGIKARSILCCIRSHDGWNKEVITLCETMKEYGVVAIDVAGCAGGADEKYEQSVIDAFKQAYKVGIHRTVHAGEASGAKTVVRAVDDMHAERIGHGYHLLDDPAEYTRLAVEGRLHLEACPLSSVMTSSVPLEWPKHPIIKWANDDVNFSLSTDDPTVFDNSVQSELQLVHGRVGLMCHQIWKCQLNAAESCFLEEPFKSELIKRVKDKEPK</sequence>
<dbReference type="Proteomes" id="UP000783686">
    <property type="component" value="Unassembled WGS sequence"/>
</dbReference>
<dbReference type="EC" id="3.5.4.4" evidence="4"/>
<comment type="caution">
    <text evidence="10">The sequence shown here is derived from an EMBL/GenBank/DDBJ whole genome shotgun (WGS) entry which is preliminary data.</text>
</comment>
<feature type="domain" description="Adenosine deaminase" evidence="9">
    <location>
        <begin position="32"/>
        <end position="370"/>
    </location>
</feature>
<evidence type="ECO:0000256" key="4">
    <source>
        <dbReference type="ARBA" id="ARBA00012784"/>
    </source>
</evidence>
<dbReference type="SUPFAM" id="SSF51556">
    <property type="entry name" value="Metallo-dependent hydrolases"/>
    <property type="match status" value="1"/>
</dbReference>
<dbReference type="EMBL" id="CAJFDH010000004">
    <property type="protein sequence ID" value="CAD5221189.1"/>
    <property type="molecule type" value="Genomic_DNA"/>
</dbReference>
<dbReference type="GO" id="GO:0005829">
    <property type="term" value="C:cytosol"/>
    <property type="evidence" value="ECO:0007669"/>
    <property type="project" value="TreeGrafter"/>
</dbReference>
<evidence type="ECO:0000256" key="2">
    <source>
        <dbReference type="ARBA" id="ARBA00004296"/>
    </source>
</evidence>
<protein>
    <recommendedName>
        <fullName evidence="5">Adenosine deaminase</fullName>
        <ecNumber evidence="4">3.5.4.4</ecNumber>
    </recommendedName>
</protein>
<dbReference type="InterPro" id="IPR006650">
    <property type="entry name" value="A/AMP_deam_AS"/>
</dbReference>
<keyword evidence="11" id="KW-1185">Reference proteome</keyword>
<evidence type="ECO:0000256" key="7">
    <source>
        <dbReference type="ARBA" id="ARBA00022801"/>
    </source>
</evidence>
<dbReference type="FunFam" id="3.20.20.140:FF:000057">
    <property type="entry name" value="Adenosine deaminase"/>
    <property type="match status" value="1"/>
</dbReference>
<evidence type="ECO:0000256" key="1">
    <source>
        <dbReference type="ARBA" id="ARBA00001947"/>
    </source>
</evidence>
<dbReference type="GO" id="GO:0060169">
    <property type="term" value="P:negative regulation of adenosine receptor signaling pathway"/>
    <property type="evidence" value="ECO:0007669"/>
    <property type="project" value="TreeGrafter"/>
</dbReference>
<keyword evidence="8" id="KW-0862">Zinc</keyword>
<dbReference type="InterPro" id="IPR001365">
    <property type="entry name" value="A_deaminase_dom"/>
</dbReference>
<accession>A0A811L0U9</accession>
<dbReference type="Proteomes" id="UP000614601">
    <property type="component" value="Unassembled WGS sequence"/>
</dbReference>